<reference evidence="1 2" key="1">
    <citation type="submission" date="2022-03" db="EMBL/GenBank/DDBJ databases">
        <authorList>
            <person name="Nunn A."/>
            <person name="Chopra R."/>
            <person name="Nunn A."/>
            <person name="Contreras Garrido A."/>
        </authorList>
    </citation>
    <scope>NUCLEOTIDE SEQUENCE [LARGE SCALE GENOMIC DNA]</scope>
</reference>
<evidence type="ECO:0000313" key="1">
    <source>
        <dbReference type="EMBL" id="CAH2040723.1"/>
    </source>
</evidence>
<gene>
    <name evidence="1" type="ORF">TAV2_LOCUS4183</name>
</gene>
<accession>A0AAU9RKC0</accession>
<proteinExistence type="predicted"/>
<comment type="caution">
    <text evidence="1">The sequence shown here is derived from an EMBL/GenBank/DDBJ whole genome shotgun (WGS) entry which is preliminary data.</text>
</comment>
<keyword evidence="2" id="KW-1185">Reference proteome</keyword>
<dbReference type="EMBL" id="CAJVSB020000021">
    <property type="protein sequence ID" value="CAH2040723.1"/>
    <property type="molecule type" value="Genomic_DNA"/>
</dbReference>
<dbReference type="Proteomes" id="UP000836841">
    <property type="component" value="Unassembled WGS sequence"/>
</dbReference>
<organism evidence="1 2">
    <name type="scientific">Thlaspi arvense</name>
    <name type="common">Field penny-cress</name>
    <dbReference type="NCBI Taxonomy" id="13288"/>
    <lineage>
        <taxon>Eukaryota</taxon>
        <taxon>Viridiplantae</taxon>
        <taxon>Streptophyta</taxon>
        <taxon>Embryophyta</taxon>
        <taxon>Tracheophyta</taxon>
        <taxon>Spermatophyta</taxon>
        <taxon>Magnoliopsida</taxon>
        <taxon>eudicotyledons</taxon>
        <taxon>Gunneridae</taxon>
        <taxon>Pentapetalae</taxon>
        <taxon>rosids</taxon>
        <taxon>malvids</taxon>
        <taxon>Brassicales</taxon>
        <taxon>Brassicaceae</taxon>
        <taxon>Thlaspideae</taxon>
        <taxon>Thlaspi</taxon>
    </lineage>
</organism>
<sequence length="68" mass="7572">MAVQHLILTHPKSSEVMEFIICKRALHVEVLFLFFSCFALKSNFASDTITSTKPITGPETILSANKAF</sequence>
<protein>
    <submittedName>
        <fullName evidence="1">Uncharacterized protein</fullName>
    </submittedName>
</protein>
<name>A0AAU9RKC0_THLAR</name>
<evidence type="ECO:0000313" key="2">
    <source>
        <dbReference type="Proteomes" id="UP000836841"/>
    </source>
</evidence>
<dbReference type="AlphaFoldDB" id="A0AAU9RKC0"/>